<dbReference type="GO" id="GO:0008233">
    <property type="term" value="F:peptidase activity"/>
    <property type="evidence" value="ECO:0007669"/>
    <property type="project" value="UniProtKB-KW"/>
</dbReference>
<sequence length="352" mass="37292">MDYQHDPAYQVAIKYMDLTERAELEGGAVKYKVIGVKGDLTHSFKSLYKELVRIGLAPALRKESDGSLTLIVTKYSRGSNLALLIGLAAFTIVTVYVSGMALTGLPGGGGLTPLLYMVGLLGPLLIHEAGHWAFMRRFDVPRSPPYLIPAPPLQLGFLGTLGAVINMKWIPATADELALIGVAGPLAGFLAAIPVALLGLHMSALVPAAAVPPSSSLPAVPVIMDLLLAFIHTPSGYVVEMSPLSFAAYIVFFVTFLNLIPVGQLDGGHVLRAALGERGHMLISLVFVVTLLIAGLYLPTLGLFGIIALFLLLLTRGRHPGPAIETSRLSWPGIVAIIIYGILLALTLPIPA</sequence>
<feature type="transmembrane region" description="Helical" evidence="8">
    <location>
        <begin position="114"/>
        <end position="134"/>
    </location>
</feature>
<dbReference type="AlphaFoldDB" id="D9Q0I2"/>
<dbReference type="RefSeq" id="WP_013266332.1">
    <property type="nucleotide sequence ID" value="NC_014374.1"/>
</dbReference>
<dbReference type="PANTHER" id="PTHR31412">
    <property type="entry name" value="ZINC METALLOPROTEASE EGY1"/>
    <property type="match status" value="1"/>
</dbReference>
<dbReference type="InParanoid" id="D9Q0I2"/>
<dbReference type="KEGG" id="asc:ASAC_0413"/>
<dbReference type="GO" id="GO:0006508">
    <property type="term" value="P:proteolysis"/>
    <property type="evidence" value="ECO:0007669"/>
    <property type="project" value="UniProtKB-KW"/>
</dbReference>
<accession>D9Q0I2</accession>
<dbReference type="GeneID" id="9498642"/>
<dbReference type="EMBL" id="CP001742">
    <property type="protein sequence ID" value="ADL18820.1"/>
    <property type="molecule type" value="Genomic_DNA"/>
</dbReference>
<feature type="transmembrane region" description="Helical" evidence="8">
    <location>
        <begin position="81"/>
        <end position="102"/>
    </location>
</feature>
<keyword evidence="6 8" id="KW-1133">Transmembrane helix</keyword>
<name>D9Q0I2_ACIS3</name>
<dbReference type="CDD" id="cd06160">
    <property type="entry name" value="S2P-M50_like_2"/>
    <property type="match status" value="1"/>
</dbReference>
<comment type="subcellular location">
    <subcellularLocation>
        <location evidence="1">Membrane</location>
        <topology evidence="1">Multi-pass membrane protein</topology>
    </subcellularLocation>
</comment>
<feature type="transmembrane region" description="Helical" evidence="8">
    <location>
        <begin position="329"/>
        <end position="350"/>
    </location>
</feature>
<feature type="transmembrane region" description="Helical" evidence="8">
    <location>
        <begin position="281"/>
        <end position="314"/>
    </location>
</feature>
<evidence type="ECO:0000256" key="3">
    <source>
        <dbReference type="ARBA" id="ARBA00022692"/>
    </source>
</evidence>
<reference evidence="10 11" key="1">
    <citation type="journal article" date="2010" name="Appl. Environ. Microbiol.">
        <title>The genome sequence of the crenarchaeon Acidilobus saccharovorans supports a new order, Acidilobales, and suggests an important ecological role in terrestrial acidic hot springs.</title>
        <authorList>
            <person name="Mardanov A.V."/>
            <person name="Svetlitchnyi V.A."/>
            <person name="Beletsky A.V."/>
            <person name="Prokofeva M.I."/>
            <person name="Bonch-Osmolovskaya E.A."/>
            <person name="Ravin N.V."/>
            <person name="Skryabin K.G."/>
        </authorList>
    </citation>
    <scope>NUCLEOTIDE SEQUENCE [LARGE SCALE GENOMIC DNA]</scope>
    <source>
        <strain evidence="11">DSM 16705 / JCM 18335 / VKM B-2471 / 345-15</strain>
    </source>
</reference>
<dbReference type="STRING" id="666510.ASAC_0413"/>
<evidence type="ECO:0000256" key="8">
    <source>
        <dbReference type="SAM" id="Phobius"/>
    </source>
</evidence>
<evidence type="ECO:0000313" key="11">
    <source>
        <dbReference type="Proteomes" id="UP000000346"/>
    </source>
</evidence>
<evidence type="ECO:0000256" key="6">
    <source>
        <dbReference type="ARBA" id="ARBA00022989"/>
    </source>
</evidence>
<keyword evidence="2" id="KW-0645">Protease</keyword>
<proteinExistence type="predicted"/>
<evidence type="ECO:0000256" key="7">
    <source>
        <dbReference type="ARBA" id="ARBA00023136"/>
    </source>
</evidence>
<feature type="transmembrane region" description="Helical" evidence="8">
    <location>
        <begin position="177"/>
        <end position="198"/>
    </location>
</feature>
<gene>
    <name evidence="10" type="ordered locus">ASAC_0413</name>
</gene>
<dbReference type="GO" id="GO:0016020">
    <property type="term" value="C:membrane"/>
    <property type="evidence" value="ECO:0007669"/>
    <property type="project" value="UniProtKB-SubCell"/>
</dbReference>
<dbReference type="eggNOG" id="arCOG00609">
    <property type="taxonomic scope" value="Archaea"/>
</dbReference>
<keyword evidence="5" id="KW-0809">Transit peptide</keyword>
<dbReference type="HOGENOM" id="CLU_028221_0_0_2"/>
<evidence type="ECO:0000256" key="5">
    <source>
        <dbReference type="ARBA" id="ARBA00022946"/>
    </source>
</evidence>
<evidence type="ECO:0000259" key="9">
    <source>
        <dbReference type="Pfam" id="PF02163"/>
    </source>
</evidence>
<evidence type="ECO:0000256" key="4">
    <source>
        <dbReference type="ARBA" id="ARBA00022801"/>
    </source>
</evidence>
<keyword evidence="3 8" id="KW-0812">Transmembrane</keyword>
<evidence type="ECO:0000256" key="1">
    <source>
        <dbReference type="ARBA" id="ARBA00004141"/>
    </source>
</evidence>
<keyword evidence="7 8" id="KW-0472">Membrane</keyword>
<dbReference type="InterPro" id="IPR044838">
    <property type="entry name" value="EGY1-like"/>
</dbReference>
<dbReference type="InterPro" id="IPR008915">
    <property type="entry name" value="Peptidase_M50"/>
</dbReference>
<protein>
    <submittedName>
        <fullName evidence="10">Peptidase family M50 protein</fullName>
    </submittedName>
</protein>
<keyword evidence="11" id="KW-1185">Reference proteome</keyword>
<feature type="transmembrane region" description="Helical" evidence="8">
    <location>
        <begin position="210"/>
        <end position="231"/>
    </location>
</feature>
<evidence type="ECO:0000313" key="10">
    <source>
        <dbReference type="EMBL" id="ADL18820.1"/>
    </source>
</evidence>
<dbReference type="Proteomes" id="UP000000346">
    <property type="component" value="Chromosome"/>
</dbReference>
<organism evidence="10 11">
    <name type="scientific">Acidilobus saccharovorans (strain DSM 16705 / JCM 18335 / VKM B-2471 / 345-15)</name>
    <dbReference type="NCBI Taxonomy" id="666510"/>
    <lineage>
        <taxon>Archaea</taxon>
        <taxon>Thermoproteota</taxon>
        <taxon>Thermoprotei</taxon>
        <taxon>Acidilobales</taxon>
        <taxon>Acidilobaceae</taxon>
        <taxon>Acidilobus</taxon>
    </lineage>
</organism>
<feature type="domain" description="Peptidase M50" evidence="9">
    <location>
        <begin position="117"/>
        <end position="285"/>
    </location>
</feature>
<dbReference type="Pfam" id="PF02163">
    <property type="entry name" value="Peptidase_M50"/>
    <property type="match status" value="1"/>
</dbReference>
<feature type="transmembrane region" description="Helical" evidence="8">
    <location>
        <begin position="243"/>
        <end position="260"/>
    </location>
</feature>
<keyword evidence="4" id="KW-0378">Hydrolase</keyword>
<dbReference type="PANTHER" id="PTHR31412:SF0">
    <property type="entry name" value="ZINC METALLOPROTEASE EGY1, CHLOROPLASTIC-RELATED"/>
    <property type="match status" value="1"/>
</dbReference>
<evidence type="ECO:0000256" key="2">
    <source>
        <dbReference type="ARBA" id="ARBA00022670"/>
    </source>
</evidence>